<organism evidence="11 12">
    <name type="scientific">Bemisia tabaci</name>
    <name type="common">Sweetpotato whitefly</name>
    <name type="synonym">Aleurodes tabaci</name>
    <dbReference type="NCBI Taxonomy" id="7038"/>
    <lineage>
        <taxon>Eukaryota</taxon>
        <taxon>Metazoa</taxon>
        <taxon>Ecdysozoa</taxon>
        <taxon>Arthropoda</taxon>
        <taxon>Hexapoda</taxon>
        <taxon>Insecta</taxon>
        <taxon>Pterygota</taxon>
        <taxon>Neoptera</taxon>
        <taxon>Paraneoptera</taxon>
        <taxon>Hemiptera</taxon>
        <taxon>Sternorrhyncha</taxon>
        <taxon>Aleyrodoidea</taxon>
        <taxon>Aleyrodidae</taxon>
        <taxon>Aleyrodinae</taxon>
        <taxon>Bemisia</taxon>
    </lineage>
</organism>
<feature type="region of interest" description="Disordered" evidence="9">
    <location>
        <begin position="35"/>
        <end position="82"/>
    </location>
</feature>
<dbReference type="InterPro" id="IPR008422">
    <property type="entry name" value="KN_HD"/>
</dbReference>
<evidence type="ECO:0000313" key="12">
    <source>
        <dbReference type="Proteomes" id="UP001152759"/>
    </source>
</evidence>
<feature type="region of interest" description="Disordered" evidence="9">
    <location>
        <begin position="196"/>
        <end position="217"/>
    </location>
</feature>
<sequence>MSILDGRIVCDPIHQDNSPSYRTRLSRVSRSGHERFGSWSSAENSSSDNEFYSSNHSSGKLNTSSSSGSCSPSPRKRRGNLPKHSVKILRRWLYDHRFNAYPTDTEKALLAQEANLTILQVCNWFINARRRILPEMIKKDGHDPQHFTITRRGKKPGSSSSSHHSVPASPDYESSYSPSEEEPATIVPWTTNVFLSQSSQPDHSPPRPVTEPDFWSAHSIGREVTVGDIEDEEDDQFKRLRLLVDVAVQQRDT</sequence>
<evidence type="ECO:0000259" key="10">
    <source>
        <dbReference type="PROSITE" id="PS50071"/>
    </source>
</evidence>
<keyword evidence="12" id="KW-1185">Reference proteome</keyword>
<proteinExistence type="inferred from homology"/>
<evidence type="ECO:0000256" key="8">
    <source>
        <dbReference type="PROSITE-ProRule" id="PRU00108"/>
    </source>
</evidence>
<dbReference type="PANTHER" id="PTHR11850">
    <property type="entry name" value="HOMEOBOX PROTEIN TRANSCRIPTION FACTORS"/>
    <property type="match status" value="1"/>
</dbReference>
<dbReference type="Proteomes" id="UP001152759">
    <property type="component" value="Chromosome 6"/>
</dbReference>
<dbReference type="InterPro" id="IPR001356">
    <property type="entry name" value="HD"/>
</dbReference>
<dbReference type="KEGG" id="btab:109031366"/>
<dbReference type="GO" id="GO:0001654">
    <property type="term" value="P:eye development"/>
    <property type="evidence" value="ECO:0007669"/>
    <property type="project" value="UniProtKB-ARBA"/>
</dbReference>
<feature type="region of interest" description="Disordered" evidence="9">
    <location>
        <begin position="137"/>
        <end position="182"/>
    </location>
</feature>
<dbReference type="EMBL" id="OU963867">
    <property type="protein sequence ID" value="CAH0392480.1"/>
    <property type="molecule type" value="Genomic_DNA"/>
</dbReference>
<dbReference type="Gene3D" id="1.10.10.60">
    <property type="entry name" value="Homeodomain-like"/>
    <property type="match status" value="1"/>
</dbReference>
<dbReference type="InterPro" id="IPR009057">
    <property type="entry name" value="Homeodomain-like_sf"/>
</dbReference>
<name>A0A9P0F8L3_BEMTA</name>
<evidence type="ECO:0000256" key="1">
    <source>
        <dbReference type="ARBA" id="ARBA00004123"/>
    </source>
</evidence>
<dbReference type="AlphaFoldDB" id="A0A9P0F8L3"/>
<feature type="compositionally biased region" description="Low complexity" evidence="9">
    <location>
        <begin position="158"/>
        <end position="178"/>
    </location>
</feature>
<evidence type="ECO:0000256" key="9">
    <source>
        <dbReference type="SAM" id="MobiDB-lite"/>
    </source>
</evidence>
<dbReference type="Pfam" id="PF05920">
    <property type="entry name" value="Homeobox_KN"/>
    <property type="match status" value="1"/>
</dbReference>
<feature type="compositionally biased region" description="Low complexity" evidence="9">
    <location>
        <begin position="38"/>
        <end position="73"/>
    </location>
</feature>
<keyword evidence="6 8" id="KW-0539">Nucleus</keyword>
<dbReference type="GO" id="GO:0048646">
    <property type="term" value="P:anatomical structure formation involved in morphogenesis"/>
    <property type="evidence" value="ECO:0007669"/>
    <property type="project" value="UniProtKB-ARBA"/>
</dbReference>
<feature type="DNA-binding region" description="Homeobox" evidence="8">
    <location>
        <begin position="74"/>
        <end position="136"/>
    </location>
</feature>
<keyword evidence="5" id="KW-0804">Transcription</keyword>
<reference evidence="11" key="1">
    <citation type="submission" date="2021-12" db="EMBL/GenBank/DDBJ databases">
        <authorList>
            <person name="King R."/>
        </authorList>
    </citation>
    <scope>NUCLEOTIDE SEQUENCE</scope>
</reference>
<dbReference type="FunFam" id="1.10.10.60:FF:000059">
    <property type="entry name" value="TGFB-induced factor homeobox 1"/>
    <property type="match status" value="1"/>
</dbReference>
<dbReference type="PROSITE" id="PS50071">
    <property type="entry name" value="HOMEOBOX_2"/>
    <property type="match status" value="1"/>
</dbReference>
<dbReference type="GO" id="GO:0009887">
    <property type="term" value="P:animal organ morphogenesis"/>
    <property type="evidence" value="ECO:0007669"/>
    <property type="project" value="UniProtKB-ARBA"/>
</dbReference>
<protein>
    <recommendedName>
        <fullName evidence="10">Homeobox domain-containing protein</fullName>
    </recommendedName>
</protein>
<gene>
    <name evidence="11" type="ORF">BEMITA_LOCUS10997</name>
</gene>
<dbReference type="GO" id="GO:0000987">
    <property type="term" value="F:cis-regulatory region sequence-specific DNA binding"/>
    <property type="evidence" value="ECO:0007669"/>
    <property type="project" value="UniProtKB-ARBA"/>
</dbReference>
<dbReference type="SMART" id="SM00389">
    <property type="entry name" value="HOX"/>
    <property type="match status" value="1"/>
</dbReference>
<evidence type="ECO:0000256" key="2">
    <source>
        <dbReference type="ARBA" id="ARBA00023015"/>
    </source>
</evidence>
<keyword evidence="2" id="KW-0805">Transcription regulation</keyword>
<dbReference type="GO" id="GO:0006355">
    <property type="term" value="P:regulation of DNA-templated transcription"/>
    <property type="evidence" value="ECO:0007669"/>
    <property type="project" value="InterPro"/>
</dbReference>
<dbReference type="GO" id="GO:0005634">
    <property type="term" value="C:nucleus"/>
    <property type="evidence" value="ECO:0007669"/>
    <property type="project" value="UniProtKB-SubCell"/>
</dbReference>
<accession>A0A9P0F8L3</accession>
<comment type="subcellular location">
    <subcellularLocation>
        <location evidence="1 8">Nucleus</location>
    </subcellularLocation>
</comment>
<dbReference type="OrthoDB" id="10056939at2759"/>
<feature type="domain" description="Homeobox" evidence="10">
    <location>
        <begin position="72"/>
        <end position="135"/>
    </location>
</feature>
<evidence type="ECO:0000256" key="3">
    <source>
        <dbReference type="ARBA" id="ARBA00023125"/>
    </source>
</evidence>
<evidence type="ECO:0000256" key="5">
    <source>
        <dbReference type="ARBA" id="ARBA00023163"/>
    </source>
</evidence>
<dbReference type="CDD" id="cd00086">
    <property type="entry name" value="homeodomain"/>
    <property type="match status" value="1"/>
</dbReference>
<dbReference type="SUPFAM" id="SSF46689">
    <property type="entry name" value="Homeodomain-like"/>
    <property type="match status" value="1"/>
</dbReference>
<evidence type="ECO:0000256" key="7">
    <source>
        <dbReference type="ARBA" id="ARBA00038021"/>
    </source>
</evidence>
<evidence type="ECO:0000313" key="11">
    <source>
        <dbReference type="EMBL" id="CAH0392480.1"/>
    </source>
</evidence>
<keyword evidence="3 8" id="KW-0238">DNA-binding</keyword>
<evidence type="ECO:0000256" key="4">
    <source>
        <dbReference type="ARBA" id="ARBA00023155"/>
    </source>
</evidence>
<comment type="similarity">
    <text evidence="7">Belongs to the TALE/TGIF homeobox family.</text>
</comment>
<keyword evidence="4 8" id="KW-0371">Homeobox</keyword>
<dbReference type="InterPro" id="IPR050224">
    <property type="entry name" value="TALE_homeobox"/>
</dbReference>
<evidence type="ECO:0000256" key="6">
    <source>
        <dbReference type="ARBA" id="ARBA00023242"/>
    </source>
</evidence>